<keyword evidence="3" id="KW-1185">Reference proteome</keyword>
<accession>A0AAD5IBS2</accession>
<dbReference type="PANTHER" id="PTHR34223:SF51">
    <property type="entry name" value="OS06G0556300 PROTEIN"/>
    <property type="match status" value="1"/>
</dbReference>
<dbReference type="InterPro" id="IPR053197">
    <property type="entry name" value="F-box_SCFL_complex_component"/>
</dbReference>
<reference evidence="2" key="2">
    <citation type="submission" date="2023-02" db="EMBL/GenBank/DDBJ databases">
        <authorList>
            <person name="Swenson N.G."/>
            <person name="Wegrzyn J.L."/>
            <person name="Mcevoy S.L."/>
        </authorList>
    </citation>
    <scope>NUCLEOTIDE SEQUENCE</scope>
    <source>
        <strain evidence="2">91603</strain>
        <tissue evidence="2">Leaf</tissue>
    </source>
</reference>
<proteinExistence type="predicted"/>
<dbReference type="Gene3D" id="1.20.1280.50">
    <property type="match status" value="1"/>
</dbReference>
<dbReference type="Proteomes" id="UP001064489">
    <property type="component" value="Chromosome 2"/>
</dbReference>
<reference evidence="2" key="1">
    <citation type="journal article" date="2022" name="Plant J.">
        <title>Strategies of tolerance reflected in two North American maple genomes.</title>
        <authorList>
            <person name="McEvoy S.L."/>
            <person name="Sezen U.U."/>
            <person name="Trouern-Trend A."/>
            <person name="McMahon S.M."/>
            <person name="Schaberg P.G."/>
            <person name="Yang J."/>
            <person name="Wegrzyn J.L."/>
            <person name="Swenson N.G."/>
        </authorList>
    </citation>
    <scope>NUCLEOTIDE SEQUENCE</scope>
    <source>
        <strain evidence="2">91603</strain>
    </source>
</reference>
<comment type="caution">
    <text evidence="2">The sequence shown here is derived from an EMBL/GenBank/DDBJ whole genome shotgun (WGS) entry which is preliminary data.</text>
</comment>
<feature type="domain" description="F-box" evidence="1">
    <location>
        <begin position="2"/>
        <end position="50"/>
    </location>
</feature>
<dbReference type="InterPro" id="IPR053781">
    <property type="entry name" value="F-box_AtFBL13-like"/>
</dbReference>
<dbReference type="InterPro" id="IPR036047">
    <property type="entry name" value="F-box-like_dom_sf"/>
</dbReference>
<dbReference type="PROSITE" id="PS50181">
    <property type="entry name" value="FBOX"/>
    <property type="match status" value="1"/>
</dbReference>
<dbReference type="AlphaFoldDB" id="A0AAD5IBS2"/>
<dbReference type="Pfam" id="PF00646">
    <property type="entry name" value="F-box"/>
    <property type="match status" value="1"/>
</dbReference>
<gene>
    <name evidence="2" type="ORF">LWI28_002770</name>
</gene>
<dbReference type="SUPFAM" id="SSF81383">
    <property type="entry name" value="F-box domain"/>
    <property type="match status" value="1"/>
</dbReference>
<protein>
    <recommendedName>
        <fullName evidence="1">F-box domain-containing protein</fullName>
    </recommendedName>
</protein>
<dbReference type="SMART" id="SM00256">
    <property type="entry name" value="FBOX"/>
    <property type="match status" value="1"/>
</dbReference>
<dbReference type="EMBL" id="JAJSOW010000106">
    <property type="protein sequence ID" value="KAI9159875.1"/>
    <property type="molecule type" value="Genomic_DNA"/>
</dbReference>
<dbReference type="InterPro" id="IPR001810">
    <property type="entry name" value="F-box_dom"/>
</dbReference>
<name>A0AAD5IBS2_ACENE</name>
<evidence type="ECO:0000259" key="1">
    <source>
        <dbReference type="PROSITE" id="PS50181"/>
    </source>
</evidence>
<dbReference type="CDD" id="cd22160">
    <property type="entry name" value="F-box_AtFBL13-like"/>
    <property type="match status" value="1"/>
</dbReference>
<sequence length="148" mass="17377">MMDIFSKLPDFIMHHIMSYLPVKQVARTSSLSKRWKGLSESFPIFNFRESYIHFMGKNLAFMNLDPTSAFDREQIERFHKLVPKCINLVDASLSHFSDLNLRMKKFRLMICVVVDVQLMSPVLEHWIRSAFECGVEELDLDFLAKKDT</sequence>
<evidence type="ECO:0000313" key="2">
    <source>
        <dbReference type="EMBL" id="KAI9159875.1"/>
    </source>
</evidence>
<organism evidence="2 3">
    <name type="scientific">Acer negundo</name>
    <name type="common">Box elder</name>
    <dbReference type="NCBI Taxonomy" id="4023"/>
    <lineage>
        <taxon>Eukaryota</taxon>
        <taxon>Viridiplantae</taxon>
        <taxon>Streptophyta</taxon>
        <taxon>Embryophyta</taxon>
        <taxon>Tracheophyta</taxon>
        <taxon>Spermatophyta</taxon>
        <taxon>Magnoliopsida</taxon>
        <taxon>eudicotyledons</taxon>
        <taxon>Gunneridae</taxon>
        <taxon>Pentapetalae</taxon>
        <taxon>rosids</taxon>
        <taxon>malvids</taxon>
        <taxon>Sapindales</taxon>
        <taxon>Sapindaceae</taxon>
        <taxon>Hippocastanoideae</taxon>
        <taxon>Acereae</taxon>
        <taxon>Acer</taxon>
    </lineage>
</organism>
<evidence type="ECO:0000313" key="3">
    <source>
        <dbReference type="Proteomes" id="UP001064489"/>
    </source>
</evidence>
<dbReference type="PANTHER" id="PTHR34223">
    <property type="entry name" value="OS11G0201299 PROTEIN"/>
    <property type="match status" value="1"/>
</dbReference>